<reference evidence="1" key="1">
    <citation type="submission" date="2018-05" db="EMBL/GenBank/DDBJ databases">
        <title>Draft genome of Mucuna pruriens seed.</title>
        <authorList>
            <person name="Nnadi N.E."/>
            <person name="Vos R."/>
            <person name="Hasami M.H."/>
            <person name="Devisetty U.K."/>
            <person name="Aguiy J.C."/>
        </authorList>
    </citation>
    <scope>NUCLEOTIDE SEQUENCE [LARGE SCALE GENOMIC DNA]</scope>
    <source>
        <strain evidence="1">JCA_2017</strain>
    </source>
</reference>
<proteinExistence type="predicted"/>
<dbReference type="Proteomes" id="UP000257109">
    <property type="component" value="Unassembled WGS sequence"/>
</dbReference>
<protein>
    <submittedName>
        <fullName evidence="1">Uncharacterized protein</fullName>
    </submittedName>
</protein>
<dbReference type="PANTHER" id="PTHR24559:SF444">
    <property type="entry name" value="REVERSE TRANSCRIPTASE DOMAIN-CONTAINING PROTEIN"/>
    <property type="match status" value="1"/>
</dbReference>
<name>A0A371GKL7_MUCPR</name>
<dbReference type="InterPro" id="IPR043502">
    <property type="entry name" value="DNA/RNA_pol_sf"/>
</dbReference>
<dbReference type="PANTHER" id="PTHR24559">
    <property type="entry name" value="TRANSPOSON TY3-I GAG-POL POLYPROTEIN"/>
    <property type="match status" value="1"/>
</dbReference>
<evidence type="ECO:0000313" key="1">
    <source>
        <dbReference type="EMBL" id="RDX91076.1"/>
    </source>
</evidence>
<sequence>MVIKEVRKLLAIWIIYPASENQWVVPKKSGMTMVKKQNNELVPTKVQNSWELCIDYKKLNQETHKDHFPLPFIDQVLERLADSYCTIDKLKTTFTCLFGTFAYTRMPFDLCNALNTF</sequence>
<keyword evidence="2" id="KW-1185">Reference proteome</keyword>
<gene>
    <name evidence="1" type="ORF">CR513_27006</name>
</gene>
<comment type="caution">
    <text evidence="1">The sequence shown here is derived from an EMBL/GenBank/DDBJ whole genome shotgun (WGS) entry which is preliminary data.</text>
</comment>
<evidence type="ECO:0000313" key="2">
    <source>
        <dbReference type="Proteomes" id="UP000257109"/>
    </source>
</evidence>
<dbReference type="EMBL" id="QJKJ01005209">
    <property type="protein sequence ID" value="RDX91076.1"/>
    <property type="molecule type" value="Genomic_DNA"/>
</dbReference>
<dbReference type="AlphaFoldDB" id="A0A371GKL7"/>
<feature type="non-terminal residue" evidence="1">
    <location>
        <position position="1"/>
    </location>
</feature>
<accession>A0A371GKL7</accession>
<dbReference type="InterPro" id="IPR053134">
    <property type="entry name" value="RNA-dir_DNA_polymerase"/>
</dbReference>
<dbReference type="Gene3D" id="3.10.10.10">
    <property type="entry name" value="HIV Type 1 Reverse Transcriptase, subunit A, domain 1"/>
    <property type="match status" value="1"/>
</dbReference>
<dbReference type="STRING" id="157652.A0A371GKL7"/>
<dbReference type="SUPFAM" id="SSF56672">
    <property type="entry name" value="DNA/RNA polymerases"/>
    <property type="match status" value="1"/>
</dbReference>
<organism evidence="1 2">
    <name type="scientific">Mucuna pruriens</name>
    <name type="common">Velvet bean</name>
    <name type="synonym">Dolichos pruriens</name>
    <dbReference type="NCBI Taxonomy" id="157652"/>
    <lineage>
        <taxon>Eukaryota</taxon>
        <taxon>Viridiplantae</taxon>
        <taxon>Streptophyta</taxon>
        <taxon>Embryophyta</taxon>
        <taxon>Tracheophyta</taxon>
        <taxon>Spermatophyta</taxon>
        <taxon>Magnoliopsida</taxon>
        <taxon>eudicotyledons</taxon>
        <taxon>Gunneridae</taxon>
        <taxon>Pentapetalae</taxon>
        <taxon>rosids</taxon>
        <taxon>fabids</taxon>
        <taxon>Fabales</taxon>
        <taxon>Fabaceae</taxon>
        <taxon>Papilionoideae</taxon>
        <taxon>50 kb inversion clade</taxon>
        <taxon>NPAAA clade</taxon>
        <taxon>indigoferoid/millettioid clade</taxon>
        <taxon>Phaseoleae</taxon>
        <taxon>Mucuna</taxon>
    </lineage>
</organism>
<dbReference type="OrthoDB" id="1723412at2759"/>